<keyword evidence="1" id="KW-1133">Transmembrane helix</keyword>
<sequence>MADELGDNEGRRPERRPWPFSAWISVVVIVIGLFAIVGFTANLLQSRRPAALEWLLGWDMGSWWWGGQLVVIVGWCGIVYTRAQALMRSRSHTIPTK</sequence>
<comment type="caution">
    <text evidence="2">The sequence shown here is derived from an EMBL/GenBank/DDBJ whole genome shotgun (WGS) entry which is preliminary data.</text>
</comment>
<proteinExistence type="predicted"/>
<evidence type="ECO:0000256" key="1">
    <source>
        <dbReference type="SAM" id="Phobius"/>
    </source>
</evidence>
<organism evidence="2 3">
    <name type="scientific">Sphaerisporangium dianthi</name>
    <dbReference type="NCBI Taxonomy" id="1436120"/>
    <lineage>
        <taxon>Bacteria</taxon>
        <taxon>Bacillati</taxon>
        <taxon>Actinomycetota</taxon>
        <taxon>Actinomycetes</taxon>
        <taxon>Streptosporangiales</taxon>
        <taxon>Streptosporangiaceae</taxon>
        <taxon>Sphaerisporangium</taxon>
    </lineage>
</organism>
<name>A0ABV9CL85_9ACTN</name>
<evidence type="ECO:0008006" key="4">
    <source>
        <dbReference type="Google" id="ProtNLM"/>
    </source>
</evidence>
<keyword evidence="1" id="KW-0812">Transmembrane</keyword>
<dbReference type="Proteomes" id="UP001596004">
    <property type="component" value="Unassembled WGS sequence"/>
</dbReference>
<evidence type="ECO:0000313" key="2">
    <source>
        <dbReference type="EMBL" id="MFC4533789.1"/>
    </source>
</evidence>
<dbReference type="RefSeq" id="WP_380843572.1">
    <property type="nucleotide sequence ID" value="NZ_JBHSFP010000017.1"/>
</dbReference>
<keyword evidence="1" id="KW-0472">Membrane</keyword>
<feature type="transmembrane region" description="Helical" evidence="1">
    <location>
        <begin position="20"/>
        <end position="43"/>
    </location>
</feature>
<keyword evidence="3" id="KW-1185">Reference proteome</keyword>
<protein>
    <recommendedName>
        <fullName evidence="4">DUF2530 domain-containing protein</fullName>
    </recommendedName>
</protein>
<reference evidence="3" key="1">
    <citation type="journal article" date="2019" name="Int. J. Syst. Evol. Microbiol.">
        <title>The Global Catalogue of Microorganisms (GCM) 10K type strain sequencing project: providing services to taxonomists for standard genome sequencing and annotation.</title>
        <authorList>
            <consortium name="The Broad Institute Genomics Platform"/>
            <consortium name="The Broad Institute Genome Sequencing Center for Infectious Disease"/>
            <person name="Wu L."/>
            <person name="Ma J."/>
        </authorList>
    </citation>
    <scope>NUCLEOTIDE SEQUENCE [LARGE SCALE GENOMIC DNA]</scope>
    <source>
        <strain evidence="3">CGMCC 4.7132</strain>
    </source>
</reference>
<accession>A0ABV9CL85</accession>
<dbReference type="EMBL" id="JBHSFP010000017">
    <property type="protein sequence ID" value="MFC4533789.1"/>
    <property type="molecule type" value="Genomic_DNA"/>
</dbReference>
<gene>
    <name evidence="2" type="ORF">ACFO60_23730</name>
</gene>
<evidence type="ECO:0000313" key="3">
    <source>
        <dbReference type="Proteomes" id="UP001596004"/>
    </source>
</evidence>
<feature type="transmembrane region" description="Helical" evidence="1">
    <location>
        <begin position="63"/>
        <end position="81"/>
    </location>
</feature>